<dbReference type="Proteomes" id="UP000509742">
    <property type="component" value="Chromosome"/>
</dbReference>
<evidence type="ECO:0000313" key="1">
    <source>
        <dbReference type="EMBL" id="BCD45783.1"/>
    </source>
</evidence>
<keyword evidence="4" id="KW-1185">Reference proteome</keyword>
<dbReference type="RefSeq" id="WP_034375561.1">
    <property type="nucleotide sequence ID" value="NZ_AP019774.1"/>
</dbReference>
<evidence type="ECO:0000313" key="2">
    <source>
        <dbReference type="EMBL" id="BCD70011.1"/>
    </source>
</evidence>
<name>A0A6J4CXC7_9HELI</name>
<reference evidence="1 4" key="2">
    <citation type="submission" date="2020-04" db="EMBL/GenBank/DDBJ databases">
        <title>Genomic analysis of gastric non-Helicobacter pylori Helicobacters isolated in Japan.</title>
        <authorList>
            <person name="Suzuki M."/>
            <person name="Rimbara E."/>
        </authorList>
    </citation>
    <scope>NUCLEOTIDE SEQUENCE [LARGE SCALE GENOMIC DNA]</scope>
    <source>
        <strain evidence="1 4">NHP19-0020</strain>
    </source>
</reference>
<gene>
    <name evidence="1" type="ORF">NHP190020_08220</name>
    <name evidence="2" type="ORF">SNTW_06560</name>
</gene>
<dbReference type="GeneID" id="56929343"/>
<reference evidence="2 3" key="1">
    <citation type="submission" date="2019-06" db="EMBL/GenBank/DDBJ databases">
        <title>Complete genome sequence of Helicobacter suis SNTW101c.</title>
        <authorList>
            <person name="Rimbara E."/>
            <person name="Suzuki M."/>
            <person name="Matsui H."/>
            <person name="Nakamura M."/>
            <person name="Mori S."/>
            <person name="Shibayama K."/>
        </authorList>
    </citation>
    <scope>NUCLEOTIDE SEQUENCE [LARGE SCALE GENOMIC DNA]</scope>
    <source>
        <strain evidence="2 3">SNTW101c</strain>
    </source>
</reference>
<dbReference type="OrthoDB" id="5328564at2"/>
<dbReference type="Proteomes" id="UP000317935">
    <property type="component" value="Chromosome"/>
</dbReference>
<evidence type="ECO:0000313" key="4">
    <source>
        <dbReference type="Proteomes" id="UP000509742"/>
    </source>
</evidence>
<organism evidence="2 3">
    <name type="scientific">Helicobacter suis</name>
    <dbReference type="NCBI Taxonomy" id="104628"/>
    <lineage>
        <taxon>Bacteria</taxon>
        <taxon>Pseudomonadati</taxon>
        <taxon>Campylobacterota</taxon>
        <taxon>Epsilonproteobacteria</taxon>
        <taxon>Campylobacterales</taxon>
        <taxon>Helicobacteraceae</taxon>
        <taxon>Helicobacter</taxon>
    </lineage>
</organism>
<protein>
    <submittedName>
        <fullName evidence="2">Uncharacterized protein</fullName>
    </submittedName>
</protein>
<sequence length="174" mass="19269">MFAVFVSRVAHVEVGYASDSSVLVNPLKLSVLSIGSLVAGKEERRTFNAMFDALVLGNTKQVLKRLAAPKTANILYHRRGSVMGKSNLTVLSLEALIAGKKIRRLFNARFDALVLGDADEVLKRLSARNFSNILSYQYDDFVSKCQKHVKIHVPNMGSGVSPTSTFHASFHWKF</sequence>
<proteinExistence type="predicted"/>
<evidence type="ECO:0000313" key="3">
    <source>
        <dbReference type="Proteomes" id="UP000317935"/>
    </source>
</evidence>
<accession>A0A6J4CXC7</accession>
<dbReference type="AlphaFoldDB" id="A0A6J4CXC7"/>
<dbReference type="EMBL" id="AP023036">
    <property type="protein sequence ID" value="BCD45783.1"/>
    <property type="molecule type" value="Genomic_DNA"/>
</dbReference>
<dbReference type="EMBL" id="AP019774">
    <property type="protein sequence ID" value="BCD70011.1"/>
    <property type="molecule type" value="Genomic_DNA"/>
</dbReference>